<sequence>MFEASGFACSYSKWFNFARTENSYQGQVALVSSEFEHSTFYTEINTAATRLLLLSADQSHALKLETERKNGFRAVDGNSIEEVVRKIRYEKVKQNESERK</sequence>
<comment type="caution">
    <text evidence="1">The sequence shown here is derived from an EMBL/GenBank/DDBJ whole genome shotgun (WGS) entry which is preliminary data.</text>
</comment>
<dbReference type="EMBL" id="BGZK01000045">
    <property type="protein sequence ID" value="GBP11219.1"/>
    <property type="molecule type" value="Genomic_DNA"/>
</dbReference>
<gene>
    <name evidence="1" type="ORF">EVAR_6038_1</name>
</gene>
<protein>
    <submittedName>
        <fullName evidence="1">Uncharacterized protein</fullName>
    </submittedName>
</protein>
<reference evidence="1 2" key="1">
    <citation type="journal article" date="2019" name="Commun. Biol.">
        <title>The bagworm genome reveals a unique fibroin gene that provides high tensile strength.</title>
        <authorList>
            <person name="Kono N."/>
            <person name="Nakamura H."/>
            <person name="Ohtoshi R."/>
            <person name="Tomita M."/>
            <person name="Numata K."/>
            <person name="Arakawa K."/>
        </authorList>
    </citation>
    <scope>NUCLEOTIDE SEQUENCE [LARGE SCALE GENOMIC DNA]</scope>
</reference>
<dbReference type="Proteomes" id="UP000299102">
    <property type="component" value="Unassembled WGS sequence"/>
</dbReference>
<evidence type="ECO:0000313" key="2">
    <source>
        <dbReference type="Proteomes" id="UP000299102"/>
    </source>
</evidence>
<evidence type="ECO:0000313" key="1">
    <source>
        <dbReference type="EMBL" id="GBP11219.1"/>
    </source>
</evidence>
<accession>A0A4C1T9L4</accession>
<keyword evidence="2" id="KW-1185">Reference proteome</keyword>
<proteinExistence type="predicted"/>
<name>A0A4C1T9L4_EUMVA</name>
<dbReference type="AlphaFoldDB" id="A0A4C1T9L4"/>
<organism evidence="1 2">
    <name type="scientific">Eumeta variegata</name>
    <name type="common">Bagworm moth</name>
    <name type="synonym">Eumeta japonica</name>
    <dbReference type="NCBI Taxonomy" id="151549"/>
    <lineage>
        <taxon>Eukaryota</taxon>
        <taxon>Metazoa</taxon>
        <taxon>Ecdysozoa</taxon>
        <taxon>Arthropoda</taxon>
        <taxon>Hexapoda</taxon>
        <taxon>Insecta</taxon>
        <taxon>Pterygota</taxon>
        <taxon>Neoptera</taxon>
        <taxon>Endopterygota</taxon>
        <taxon>Lepidoptera</taxon>
        <taxon>Glossata</taxon>
        <taxon>Ditrysia</taxon>
        <taxon>Tineoidea</taxon>
        <taxon>Psychidae</taxon>
        <taxon>Oiketicinae</taxon>
        <taxon>Eumeta</taxon>
    </lineage>
</organism>